<reference evidence="2 3" key="1">
    <citation type="submission" date="2016-07" db="EMBL/GenBank/DDBJ databases">
        <title>Draft genome sequence of Methyloligella halotolerans C2T (VKM B-2706T=CCUG 61687T=DSM 25045T), a halotolerant polyhydroxybutyrate accumulating methylotroph.</title>
        <authorList>
            <person name="Vasilenko O.V."/>
            <person name="Doronina N.V."/>
            <person name="Poroshina M.N."/>
            <person name="Tarlachkov S.V."/>
            <person name="Trotsenko Y.A."/>
        </authorList>
    </citation>
    <scope>NUCLEOTIDE SEQUENCE [LARGE SCALE GENOMIC DNA]</scope>
    <source>
        <strain evidence="2 3">VKM B-2706</strain>
    </source>
</reference>
<name>A0A1E2S0A1_9HYPH</name>
<organism evidence="2 3">
    <name type="scientific">Methyloligella halotolerans</name>
    <dbReference type="NCBI Taxonomy" id="1177755"/>
    <lineage>
        <taxon>Bacteria</taxon>
        <taxon>Pseudomonadati</taxon>
        <taxon>Pseudomonadota</taxon>
        <taxon>Alphaproteobacteria</taxon>
        <taxon>Hyphomicrobiales</taxon>
        <taxon>Hyphomicrobiaceae</taxon>
        <taxon>Methyloligella</taxon>
    </lineage>
</organism>
<gene>
    <name evidence="2" type="ORF">A7A08_01091</name>
</gene>
<dbReference type="PATRIC" id="fig|1177755.3.peg.1094"/>
<protein>
    <submittedName>
        <fullName evidence="2">Uncharacterized protein</fullName>
    </submittedName>
</protein>
<keyword evidence="1" id="KW-0732">Signal</keyword>
<evidence type="ECO:0000256" key="1">
    <source>
        <dbReference type="SAM" id="SignalP"/>
    </source>
</evidence>
<dbReference type="RefSeq" id="WP_141693850.1">
    <property type="nucleotide sequence ID" value="NZ_MASI01000002.1"/>
</dbReference>
<comment type="caution">
    <text evidence="2">The sequence shown here is derived from an EMBL/GenBank/DDBJ whole genome shotgun (WGS) entry which is preliminary data.</text>
</comment>
<dbReference type="Proteomes" id="UP000095087">
    <property type="component" value="Unassembled WGS sequence"/>
</dbReference>
<dbReference type="EMBL" id="MASI01000002">
    <property type="protein sequence ID" value="ODA67923.1"/>
    <property type="molecule type" value="Genomic_DNA"/>
</dbReference>
<accession>A0A1E2S0A1</accession>
<sequence length="331" mass="35080">MERTVGTRPGLGAFAAAAALGVTLGLCAGAADAADTSLREAVLAQSGKYLEAPDVEGETKGVSIEAGSIDEPTQPVSISMGDVSAEVSYQETQPGEDAAFTSKVTVLSGGEKVAELDVDEFNTRFPYTVQIVEIDPANDTPEVVVSTYSGGAHCCGVPRVATKSADADTWSVVDLGEFDGEPPIAKDYNGNGRSEFIVDDAAFLYTFGAYAFSVAPQVVLTVEGGEVKNVSADPAYEAVQKSWMKQLVDIARDDDVNAYLAGYVAQKSLLGEGDEAWTLMEQHYDKNDDWGLQTCDQPLTDAGVCPGEEVTLTYPEMLKRVLRENGYKIGG</sequence>
<feature type="signal peptide" evidence="1">
    <location>
        <begin position="1"/>
        <end position="33"/>
    </location>
</feature>
<dbReference type="AlphaFoldDB" id="A0A1E2S0A1"/>
<proteinExistence type="predicted"/>
<evidence type="ECO:0000313" key="3">
    <source>
        <dbReference type="Proteomes" id="UP000095087"/>
    </source>
</evidence>
<keyword evidence="3" id="KW-1185">Reference proteome</keyword>
<dbReference type="STRING" id="1177755.A7A08_01091"/>
<feature type="chain" id="PRO_5009116588" evidence="1">
    <location>
        <begin position="34"/>
        <end position="331"/>
    </location>
</feature>
<dbReference type="OrthoDB" id="1522627at2"/>
<evidence type="ECO:0000313" key="2">
    <source>
        <dbReference type="EMBL" id="ODA67923.1"/>
    </source>
</evidence>